<dbReference type="AlphaFoldDB" id="A0A150RIA2"/>
<proteinExistence type="predicted"/>
<reference evidence="1 2" key="1">
    <citation type="submission" date="2014-02" db="EMBL/GenBank/DDBJ databases">
        <title>The small core and large imbalanced accessory genome model reveals a collaborative survival strategy of Sorangium cellulosum strains in nature.</title>
        <authorList>
            <person name="Han K."/>
            <person name="Peng R."/>
            <person name="Blom J."/>
            <person name="Li Y.-Z."/>
        </authorList>
    </citation>
    <scope>NUCLEOTIDE SEQUENCE [LARGE SCALE GENOMIC DNA]</scope>
    <source>
        <strain evidence="1 2">So0011-07</strain>
    </source>
</reference>
<comment type="caution">
    <text evidence="1">The sequence shown here is derived from an EMBL/GenBank/DDBJ whole genome shotgun (WGS) entry which is preliminary data.</text>
</comment>
<protein>
    <submittedName>
        <fullName evidence="1">Uncharacterized protein</fullName>
    </submittedName>
</protein>
<evidence type="ECO:0000313" key="1">
    <source>
        <dbReference type="EMBL" id="KYF79890.1"/>
    </source>
</evidence>
<accession>A0A150RIA2</accession>
<evidence type="ECO:0000313" key="2">
    <source>
        <dbReference type="Proteomes" id="UP000075635"/>
    </source>
</evidence>
<name>A0A150RIA2_SORCE</name>
<dbReference type="Proteomes" id="UP000075635">
    <property type="component" value="Unassembled WGS sequence"/>
</dbReference>
<organism evidence="1 2">
    <name type="scientific">Sorangium cellulosum</name>
    <name type="common">Polyangium cellulosum</name>
    <dbReference type="NCBI Taxonomy" id="56"/>
    <lineage>
        <taxon>Bacteria</taxon>
        <taxon>Pseudomonadati</taxon>
        <taxon>Myxococcota</taxon>
        <taxon>Polyangia</taxon>
        <taxon>Polyangiales</taxon>
        <taxon>Polyangiaceae</taxon>
        <taxon>Sorangium</taxon>
    </lineage>
</organism>
<sequence>MNDVGIEGDCNVDAMVKRSWTPAFTSGDPARDPWLSAVLPGVQDASRGVRAAARGRACGRAPANRSARWMRPALLSLAEDPTPRAVQPG</sequence>
<dbReference type="EMBL" id="JEMB01002598">
    <property type="protein sequence ID" value="KYF79890.1"/>
    <property type="molecule type" value="Genomic_DNA"/>
</dbReference>
<gene>
    <name evidence="1" type="ORF">BE17_12180</name>
</gene>